<dbReference type="Pfam" id="PF01636">
    <property type="entry name" value="APH"/>
    <property type="match status" value="1"/>
</dbReference>
<dbReference type="GO" id="GO:0009229">
    <property type="term" value="P:thiamine diphosphate biosynthetic process"/>
    <property type="evidence" value="ECO:0007669"/>
    <property type="project" value="UniProtKB-UniRule"/>
</dbReference>
<evidence type="ECO:0000313" key="8">
    <source>
        <dbReference type="Proteomes" id="UP000002363"/>
    </source>
</evidence>
<evidence type="ECO:0000256" key="5">
    <source>
        <dbReference type="HAMAP-Rule" id="MF_01604"/>
    </source>
</evidence>
<protein>
    <recommendedName>
        <fullName evidence="5">Thiamine kinase</fullName>
        <ecNumber evidence="5">2.7.1.89</ecNumber>
    </recommendedName>
</protein>
<dbReference type="OrthoDB" id="179763at2"/>
<dbReference type="HOGENOM" id="CLU_055115_2_1_6"/>
<dbReference type="GO" id="GO:0005524">
    <property type="term" value="F:ATP binding"/>
    <property type="evidence" value="ECO:0007669"/>
    <property type="project" value="UniProtKB-KW"/>
</dbReference>
<dbReference type="KEGG" id="enc:ECL_02530"/>
<keyword evidence="1 5" id="KW-0808">Transferase</keyword>
<keyword evidence="4 5" id="KW-0067">ATP-binding</keyword>
<dbReference type="NCBIfam" id="NF007620">
    <property type="entry name" value="PRK10271.1"/>
    <property type="match status" value="1"/>
</dbReference>
<sequence length="274" mass="31657">MRLRNSDCTREAILTRYFPQYRLIAPQAHSGLGGASCILEQGEQRLVLRHHHDPLAPVSHFRRQFRALKRLPADLVPAPRFFRQGWMAVEYLAGEIRHTLPDSATLATTLCQLHHQPCLGWRVTLLPLLEQYWQRASPDRRTPRWLAQLKRLRTAGEPQPLRLSPLHMDVHAGNIVHTSTGIRLIDWEYAGDGDVALELAAVWVEDDTARQRLIGDYARIAHLDAGQLARQVRRWRPWVVMLMAGWFEMRFQQSGEKQFIALADDAWRQLHIKG</sequence>
<keyword evidence="3 5" id="KW-0418">Kinase</keyword>
<comment type="pathway">
    <text evidence="5">Cofactor biosynthesis; thiamine diphosphate biosynthesis; thiamine phosphate from thiamine: step 1/1.</text>
</comment>
<gene>
    <name evidence="5" type="primary">thiK</name>
    <name evidence="7" type="ordered locus">ECL_02530</name>
</gene>
<evidence type="ECO:0000256" key="4">
    <source>
        <dbReference type="ARBA" id="ARBA00022840"/>
    </source>
</evidence>
<dbReference type="RefSeq" id="WP_013097108.1">
    <property type="nucleotide sequence ID" value="NC_014121.1"/>
</dbReference>
<reference evidence="7 8" key="1">
    <citation type="journal article" date="2010" name="J. Bacteriol.">
        <title>Complete genome sequence of Enterobacter cloacae subsp. cloacae type strain ATCC 13047.</title>
        <authorList>
            <person name="Ren Y."/>
            <person name="Ren Y."/>
            <person name="Zhou Z."/>
            <person name="Guo X."/>
            <person name="Li Y."/>
            <person name="Feng L."/>
            <person name="Wang L."/>
        </authorList>
    </citation>
    <scope>NUCLEOTIDE SEQUENCE [LARGE SCALE GENOMIC DNA]</scope>
    <source>
        <strain evidence="8">ATCC 13047 / DSM 30054 / NBRC 13535 / NCTC 10005 / WDCM 00083 / NCDC 279-56</strain>
    </source>
</reference>
<name>A0A0H3CND7_ENTCC</name>
<comment type="function">
    <text evidence="5">Catalyzes the phosphorylation of thiamine to thiamine phosphate.</text>
</comment>
<dbReference type="InterPro" id="IPR014093">
    <property type="entry name" value="Thiamine_kinase"/>
</dbReference>
<keyword evidence="2 5" id="KW-0547">Nucleotide-binding</keyword>
<comment type="catalytic activity">
    <reaction evidence="5">
        <text>thiamine + ATP = thiamine phosphate + ADP + H(+)</text>
        <dbReference type="Rhea" id="RHEA:12012"/>
        <dbReference type="ChEBI" id="CHEBI:15378"/>
        <dbReference type="ChEBI" id="CHEBI:18385"/>
        <dbReference type="ChEBI" id="CHEBI:30616"/>
        <dbReference type="ChEBI" id="CHEBI:37575"/>
        <dbReference type="ChEBI" id="CHEBI:456216"/>
        <dbReference type="EC" id="2.7.1.89"/>
    </reaction>
</comment>
<accession>A0A0H3CND7</accession>
<dbReference type="Gene3D" id="3.90.1200.10">
    <property type="match status" value="1"/>
</dbReference>
<dbReference type="GO" id="GO:0019165">
    <property type="term" value="F:thiamine kinase activity"/>
    <property type="evidence" value="ECO:0007669"/>
    <property type="project" value="UniProtKB-UniRule"/>
</dbReference>
<dbReference type="GO" id="GO:0006772">
    <property type="term" value="P:thiamine metabolic process"/>
    <property type="evidence" value="ECO:0007669"/>
    <property type="project" value="InterPro"/>
</dbReference>
<evidence type="ECO:0000256" key="1">
    <source>
        <dbReference type="ARBA" id="ARBA00022679"/>
    </source>
</evidence>
<dbReference type="eggNOG" id="COG0510">
    <property type="taxonomic scope" value="Bacteria"/>
</dbReference>
<evidence type="ECO:0000256" key="3">
    <source>
        <dbReference type="ARBA" id="ARBA00022777"/>
    </source>
</evidence>
<dbReference type="UniPathway" id="UPA00060">
    <property type="reaction ID" value="UER00596"/>
</dbReference>
<dbReference type="Proteomes" id="UP000002363">
    <property type="component" value="Chromosome"/>
</dbReference>
<comment type="similarity">
    <text evidence="5">Belongs to the thiamine kinase family.</text>
</comment>
<evidence type="ECO:0000313" key="7">
    <source>
        <dbReference type="EMBL" id="ADF62073.1"/>
    </source>
</evidence>
<dbReference type="AlphaFoldDB" id="A0A0H3CND7"/>
<dbReference type="EnsemblBacteria" id="ADF62073">
    <property type="protein sequence ID" value="ADF62073"/>
    <property type="gene ID" value="ECL_02530"/>
</dbReference>
<feature type="domain" description="Aminoglycoside phosphotransferase" evidence="6">
    <location>
        <begin position="37"/>
        <end position="222"/>
    </location>
</feature>
<dbReference type="PATRIC" id="fig|716541.4.peg.2705"/>
<evidence type="ECO:0000259" key="6">
    <source>
        <dbReference type="Pfam" id="PF01636"/>
    </source>
</evidence>
<dbReference type="STRING" id="716541.ECL_02530"/>
<dbReference type="InterPro" id="IPR011009">
    <property type="entry name" value="Kinase-like_dom_sf"/>
</dbReference>
<proteinExistence type="inferred from homology"/>
<dbReference type="SUPFAM" id="SSF56112">
    <property type="entry name" value="Protein kinase-like (PK-like)"/>
    <property type="match status" value="1"/>
</dbReference>
<dbReference type="InterPro" id="IPR002575">
    <property type="entry name" value="Aminoglycoside_PTrfase"/>
</dbReference>
<dbReference type="HAMAP" id="MF_01604">
    <property type="entry name" value="Thiamine_kinase"/>
    <property type="match status" value="1"/>
</dbReference>
<dbReference type="EMBL" id="CP001918">
    <property type="protein sequence ID" value="ADF62073.1"/>
    <property type="molecule type" value="Genomic_DNA"/>
</dbReference>
<evidence type="ECO:0000256" key="2">
    <source>
        <dbReference type="ARBA" id="ARBA00022741"/>
    </source>
</evidence>
<organism evidence="7 8">
    <name type="scientific">Enterobacter cloacae subsp. cloacae (strain ATCC 13047 / DSM 30054 / NBRC 13535 / NCTC 10005 / WDCM 00083 / NCDC 279-56)</name>
    <dbReference type="NCBI Taxonomy" id="716541"/>
    <lineage>
        <taxon>Bacteria</taxon>
        <taxon>Pseudomonadati</taxon>
        <taxon>Pseudomonadota</taxon>
        <taxon>Gammaproteobacteria</taxon>
        <taxon>Enterobacterales</taxon>
        <taxon>Enterobacteriaceae</taxon>
        <taxon>Enterobacter</taxon>
        <taxon>Enterobacter cloacae complex</taxon>
    </lineage>
</organism>
<keyword evidence="8" id="KW-1185">Reference proteome</keyword>
<dbReference type="EC" id="2.7.1.89" evidence="5"/>